<dbReference type="AlphaFoldDB" id="A0A815UP96"/>
<reference evidence="2" key="1">
    <citation type="submission" date="2021-02" db="EMBL/GenBank/DDBJ databases">
        <authorList>
            <person name="Nowell W R."/>
        </authorList>
    </citation>
    <scope>NUCLEOTIDE SEQUENCE</scope>
</reference>
<evidence type="ECO:0000313" key="3">
    <source>
        <dbReference type="Proteomes" id="UP000663870"/>
    </source>
</evidence>
<comment type="caution">
    <text evidence="2">The sequence shown here is derived from an EMBL/GenBank/DDBJ whole genome shotgun (WGS) entry which is preliminary data.</text>
</comment>
<protein>
    <submittedName>
        <fullName evidence="2">Uncharacterized protein</fullName>
    </submittedName>
</protein>
<organism evidence="2 3">
    <name type="scientific">Rotaria sordida</name>
    <dbReference type="NCBI Taxonomy" id="392033"/>
    <lineage>
        <taxon>Eukaryota</taxon>
        <taxon>Metazoa</taxon>
        <taxon>Spiralia</taxon>
        <taxon>Gnathifera</taxon>
        <taxon>Rotifera</taxon>
        <taxon>Eurotatoria</taxon>
        <taxon>Bdelloidea</taxon>
        <taxon>Philodinida</taxon>
        <taxon>Philodinidae</taxon>
        <taxon>Rotaria</taxon>
    </lineage>
</organism>
<evidence type="ECO:0000313" key="2">
    <source>
        <dbReference type="EMBL" id="CAF1518798.1"/>
    </source>
</evidence>
<keyword evidence="3" id="KW-1185">Reference proteome</keyword>
<evidence type="ECO:0000313" key="1">
    <source>
        <dbReference type="EMBL" id="CAF1236602.1"/>
    </source>
</evidence>
<dbReference type="EMBL" id="CAJNOH010001630">
    <property type="protein sequence ID" value="CAF1236602.1"/>
    <property type="molecule type" value="Genomic_DNA"/>
</dbReference>
<proteinExistence type="predicted"/>
<dbReference type="EMBL" id="CAJNOL010002643">
    <property type="protein sequence ID" value="CAF1518798.1"/>
    <property type="molecule type" value="Genomic_DNA"/>
</dbReference>
<gene>
    <name evidence="2" type="ORF">JXQ802_LOCUS41446</name>
    <name evidence="1" type="ORF">PYM288_LOCUS26657</name>
</gene>
<sequence>MTHMLLPDDVLSYHDDVFYDLVRDKCGIVVEEMFQLQNIRSVQSLLRINDVFDFIHYDSVELTALKRKVGFELSNGKFQIKAGIRFDVDTFIEALRNVNDKLLQPMSTDHQSDDLTISQEFLVKHPLLKALVEVCLTKDNNDNDNSLSFLTVLIDNIIQNLARPKNAYSYNEQVQKFAMSLYILAGRNVYEFVRMNIPDAIPAVSIIQSSLDGAESQIMASEFRFDTLKRKFSLNDKTIAFCAEDCTPVIPTITYNATSNTFTPGQKFK</sequence>
<dbReference type="Proteomes" id="UP000663854">
    <property type="component" value="Unassembled WGS sequence"/>
</dbReference>
<accession>A0A815UP96</accession>
<dbReference type="Proteomes" id="UP000663870">
    <property type="component" value="Unassembled WGS sequence"/>
</dbReference>
<name>A0A815UP96_9BILA</name>